<dbReference type="PANTHER" id="PTHR32009">
    <property type="entry name" value="TMV RESISTANCE PROTEIN N-LIKE"/>
    <property type="match status" value="1"/>
</dbReference>
<protein>
    <submittedName>
        <fullName evidence="3">Disease resistance protein RML1A</fullName>
    </submittedName>
</protein>
<evidence type="ECO:0000256" key="1">
    <source>
        <dbReference type="ARBA" id="ARBA00023027"/>
    </source>
</evidence>
<keyword evidence="4" id="KW-1185">Reference proteome</keyword>
<gene>
    <name evidence="3" type="ORF">V5N11_014110</name>
</gene>
<dbReference type="PANTHER" id="PTHR32009:SF115">
    <property type="entry name" value="RPP1-LIKE DISEASE RESISTANCE PROTEIN-RELATED"/>
    <property type="match status" value="1"/>
</dbReference>
<dbReference type="SMART" id="SM00255">
    <property type="entry name" value="TIR"/>
    <property type="match status" value="1"/>
</dbReference>
<evidence type="ECO:0000259" key="2">
    <source>
        <dbReference type="PROSITE" id="PS50104"/>
    </source>
</evidence>
<dbReference type="AlphaFoldDB" id="A0ABD0ZSN7"/>
<accession>A0ABD0ZSN7</accession>
<name>A0ABD0ZSN7_CARAN</name>
<dbReference type="PROSITE" id="PS50104">
    <property type="entry name" value="TIR"/>
    <property type="match status" value="1"/>
</dbReference>
<keyword evidence="1" id="KW-0520">NAD</keyword>
<reference evidence="3 4" key="1">
    <citation type="submission" date="2024-04" db="EMBL/GenBank/DDBJ databases">
        <title>Genome assembly C_amara_ONT_v2.</title>
        <authorList>
            <person name="Yant L."/>
            <person name="Moore C."/>
            <person name="Slenker M."/>
        </authorList>
    </citation>
    <scope>NUCLEOTIDE SEQUENCE [LARGE SCALE GENOMIC DNA]</scope>
    <source>
        <tissue evidence="3">Leaf</tissue>
    </source>
</reference>
<organism evidence="3 4">
    <name type="scientific">Cardamine amara subsp. amara</name>
    <dbReference type="NCBI Taxonomy" id="228776"/>
    <lineage>
        <taxon>Eukaryota</taxon>
        <taxon>Viridiplantae</taxon>
        <taxon>Streptophyta</taxon>
        <taxon>Embryophyta</taxon>
        <taxon>Tracheophyta</taxon>
        <taxon>Spermatophyta</taxon>
        <taxon>Magnoliopsida</taxon>
        <taxon>eudicotyledons</taxon>
        <taxon>Gunneridae</taxon>
        <taxon>Pentapetalae</taxon>
        <taxon>rosids</taxon>
        <taxon>malvids</taxon>
        <taxon>Brassicales</taxon>
        <taxon>Brassicaceae</taxon>
        <taxon>Cardamineae</taxon>
        <taxon>Cardamine</taxon>
    </lineage>
</organism>
<proteinExistence type="predicted"/>
<dbReference type="Proteomes" id="UP001558713">
    <property type="component" value="Unassembled WGS sequence"/>
</dbReference>
<dbReference type="EMBL" id="JBANAX010000836">
    <property type="protein sequence ID" value="KAL1192000.1"/>
    <property type="molecule type" value="Genomic_DNA"/>
</dbReference>
<dbReference type="InterPro" id="IPR000157">
    <property type="entry name" value="TIR_dom"/>
</dbReference>
<sequence length="141" mass="16257">MASYSSSSYRTWRFDVFASFYGGDIRKAVVSYLRRALSDKGISIAIDDEQEMERGATFSPARKQTIRESRISIVVLSKNYATSSWSLNELVEILECKDYIGQIVIPFFYSVDPLDVRRQTGDFGHVFKKTCEGKTEEERRR</sequence>
<comment type="caution">
    <text evidence="3">The sequence shown here is derived from an EMBL/GenBank/DDBJ whole genome shotgun (WGS) entry which is preliminary data.</text>
</comment>
<dbReference type="SUPFAM" id="SSF52200">
    <property type="entry name" value="Toll/Interleukin receptor TIR domain"/>
    <property type="match status" value="1"/>
</dbReference>
<dbReference type="Gene3D" id="3.40.50.10140">
    <property type="entry name" value="Toll/interleukin-1 receptor homology (TIR) domain"/>
    <property type="match status" value="1"/>
</dbReference>
<dbReference type="Pfam" id="PF01582">
    <property type="entry name" value="TIR"/>
    <property type="match status" value="1"/>
</dbReference>
<feature type="domain" description="TIR" evidence="2">
    <location>
        <begin position="12"/>
        <end position="141"/>
    </location>
</feature>
<evidence type="ECO:0000313" key="3">
    <source>
        <dbReference type="EMBL" id="KAL1192000.1"/>
    </source>
</evidence>
<dbReference type="InterPro" id="IPR035897">
    <property type="entry name" value="Toll_tir_struct_dom_sf"/>
</dbReference>
<evidence type="ECO:0000313" key="4">
    <source>
        <dbReference type="Proteomes" id="UP001558713"/>
    </source>
</evidence>